<protein>
    <submittedName>
        <fullName evidence="1">Uncharacterized protein</fullName>
    </submittedName>
</protein>
<sequence>MTTDNNFLEFISEVPKDPSNKLGNDDTPWWFALTYTYGVSADGQQYDLLTNLENTSDPERCELKLWNSKAVWPTDTGCYSTASPGSVPDRAKQIWALNNQ</sequence>
<evidence type="ECO:0000313" key="1">
    <source>
        <dbReference type="EMBL" id="PIP61326.1"/>
    </source>
</evidence>
<comment type="caution">
    <text evidence="1">The sequence shown here is derived from an EMBL/GenBank/DDBJ whole genome shotgun (WGS) entry which is preliminary data.</text>
</comment>
<dbReference type="Proteomes" id="UP000231246">
    <property type="component" value="Unassembled WGS sequence"/>
</dbReference>
<organism evidence="1 2">
    <name type="scientific">Candidatus Roizmanbacteria bacterium CG22_combo_CG10-13_8_21_14_all_38_20</name>
    <dbReference type="NCBI Taxonomy" id="1974862"/>
    <lineage>
        <taxon>Bacteria</taxon>
        <taxon>Candidatus Roizmaniibacteriota</taxon>
    </lineage>
</organism>
<accession>A0A2H0BUF8</accession>
<reference evidence="1 2" key="1">
    <citation type="submission" date="2017-09" db="EMBL/GenBank/DDBJ databases">
        <title>Depth-based differentiation of microbial function through sediment-hosted aquifers and enrichment of novel symbionts in the deep terrestrial subsurface.</title>
        <authorList>
            <person name="Probst A.J."/>
            <person name="Ladd B."/>
            <person name="Jarett J.K."/>
            <person name="Geller-Mcgrath D.E."/>
            <person name="Sieber C.M."/>
            <person name="Emerson J.B."/>
            <person name="Anantharaman K."/>
            <person name="Thomas B.C."/>
            <person name="Malmstrom R."/>
            <person name="Stieglmeier M."/>
            <person name="Klingl A."/>
            <person name="Woyke T."/>
            <person name="Ryan C.M."/>
            <person name="Banfield J.F."/>
        </authorList>
    </citation>
    <scope>NUCLEOTIDE SEQUENCE [LARGE SCALE GENOMIC DNA]</scope>
    <source>
        <strain evidence="1">CG22_combo_CG10-13_8_21_14_all_38_20</strain>
    </source>
</reference>
<name>A0A2H0BUF8_9BACT</name>
<proteinExistence type="predicted"/>
<dbReference type="AlphaFoldDB" id="A0A2H0BUF8"/>
<evidence type="ECO:0000313" key="2">
    <source>
        <dbReference type="Proteomes" id="UP000231246"/>
    </source>
</evidence>
<gene>
    <name evidence="1" type="ORF">COW99_04915</name>
</gene>
<dbReference type="EMBL" id="PCTA01000030">
    <property type="protein sequence ID" value="PIP61326.1"/>
    <property type="molecule type" value="Genomic_DNA"/>
</dbReference>